<evidence type="ECO:0000313" key="1">
    <source>
        <dbReference type="EMBL" id="MXP26878.1"/>
    </source>
</evidence>
<keyword evidence="2" id="KW-1185">Reference proteome</keyword>
<dbReference type="AlphaFoldDB" id="A0A845AIE5"/>
<accession>A0A845AIE5</accession>
<protein>
    <submittedName>
        <fullName evidence="1">Phage tail assembly chaperone</fullName>
    </submittedName>
</protein>
<comment type="caution">
    <text evidence="1">The sequence shown here is derived from an EMBL/GenBank/DDBJ whole genome shotgun (WGS) entry which is preliminary data.</text>
</comment>
<dbReference type="RefSeq" id="WP_160740088.1">
    <property type="nucleotide sequence ID" value="NZ_WTYQ01000005.1"/>
</dbReference>
<evidence type="ECO:0000313" key="2">
    <source>
        <dbReference type="Proteomes" id="UP000460561"/>
    </source>
</evidence>
<dbReference type="OrthoDB" id="7582980at2"/>
<sequence length="65" mass="7410">MKERFGPLALQWAGLTCRTFGWNPAQFWQATPAEIIPLFTAQASDTPRPPSRAEIHTMMEQERHG</sequence>
<dbReference type="Pfam" id="PF09550">
    <property type="entry name" value="Phage_TAC_6"/>
    <property type="match status" value="1"/>
</dbReference>
<proteinExistence type="predicted"/>
<reference evidence="1 2" key="1">
    <citation type="submission" date="2019-12" db="EMBL/GenBank/DDBJ databases">
        <title>Genomic-based taxomic classification of the family Erythrobacteraceae.</title>
        <authorList>
            <person name="Xu L."/>
        </authorList>
    </citation>
    <scope>NUCLEOTIDE SEQUENCE [LARGE SCALE GENOMIC DNA]</scope>
    <source>
        <strain evidence="1 2">DSM 18604</strain>
    </source>
</reference>
<organism evidence="1 2">
    <name type="scientific">Altericroceibacterium indicum</name>
    <dbReference type="NCBI Taxonomy" id="374177"/>
    <lineage>
        <taxon>Bacteria</taxon>
        <taxon>Pseudomonadati</taxon>
        <taxon>Pseudomonadota</taxon>
        <taxon>Alphaproteobacteria</taxon>
        <taxon>Sphingomonadales</taxon>
        <taxon>Erythrobacteraceae</taxon>
        <taxon>Altericroceibacterium</taxon>
    </lineage>
</organism>
<dbReference type="Proteomes" id="UP000460561">
    <property type="component" value="Unassembled WGS sequence"/>
</dbReference>
<name>A0A845AIE5_9SPHN</name>
<gene>
    <name evidence="1" type="ORF">GRI39_12630</name>
</gene>
<dbReference type="InterPro" id="IPR019056">
    <property type="entry name" value="Phage_TAC_6"/>
</dbReference>
<dbReference type="EMBL" id="WTYQ01000005">
    <property type="protein sequence ID" value="MXP26878.1"/>
    <property type="molecule type" value="Genomic_DNA"/>
</dbReference>